<gene>
    <name evidence="3" type="ORF">OV287_55820</name>
</gene>
<sequence>MTLFRHPEDRIPVLLFACVFALDLTVYFLASNWWLPILWFGVWIIPKGWIGAWNHHHQHLTMFRYALPNRLLEVVFGFQTGVTSHAWFLHHVVGHHINYLDQEKDESRWKRADGSTMGEFEYSLTTALTAYPRAFKVGLKY</sequence>
<protein>
    <submittedName>
        <fullName evidence="3">Fatty acid desaturase</fullName>
    </submittedName>
</protein>
<evidence type="ECO:0000313" key="3">
    <source>
        <dbReference type="EMBL" id="MCY1083743.1"/>
    </source>
</evidence>
<keyword evidence="1" id="KW-0472">Membrane</keyword>
<feature type="domain" description="Fatty acid desaturase" evidence="2">
    <location>
        <begin position="32"/>
        <end position="124"/>
    </location>
</feature>
<keyword evidence="1" id="KW-0812">Transmembrane</keyword>
<proteinExistence type="predicted"/>
<evidence type="ECO:0000256" key="1">
    <source>
        <dbReference type="SAM" id="Phobius"/>
    </source>
</evidence>
<dbReference type="EMBL" id="JAPNKA010000001">
    <property type="protein sequence ID" value="MCY1083743.1"/>
    <property type="molecule type" value="Genomic_DNA"/>
</dbReference>
<feature type="non-terminal residue" evidence="3">
    <location>
        <position position="141"/>
    </location>
</feature>
<evidence type="ECO:0000313" key="4">
    <source>
        <dbReference type="Proteomes" id="UP001207654"/>
    </source>
</evidence>
<dbReference type="Proteomes" id="UP001207654">
    <property type="component" value="Unassembled WGS sequence"/>
</dbReference>
<comment type="caution">
    <text evidence="3">The sequence shown here is derived from an EMBL/GenBank/DDBJ whole genome shotgun (WGS) entry which is preliminary data.</text>
</comment>
<keyword evidence="1" id="KW-1133">Transmembrane helix</keyword>
<feature type="transmembrane region" description="Helical" evidence="1">
    <location>
        <begin position="12"/>
        <end position="30"/>
    </location>
</feature>
<name>A0ABT4APX6_9BACT</name>
<reference evidence="3 4" key="1">
    <citation type="submission" date="2022-11" db="EMBL/GenBank/DDBJ databases">
        <title>Minimal conservation of predation-associated metabolite biosynthetic gene clusters underscores biosynthetic potential of Myxococcota including descriptions for ten novel species: Archangium lansinium sp. nov., Myxococcus landrumus sp. nov., Nannocystis bai.</title>
        <authorList>
            <person name="Ahearne A."/>
            <person name="Stevens C."/>
            <person name="Phillips K."/>
        </authorList>
    </citation>
    <scope>NUCLEOTIDE SEQUENCE [LARGE SCALE GENOMIC DNA]</scope>
    <source>
        <strain evidence="3 4">MIWBW</strain>
    </source>
</reference>
<evidence type="ECO:0000259" key="2">
    <source>
        <dbReference type="Pfam" id="PF00487"/>
    </source>
</evidence>
<accession>A0ABT4APX6</accession>
<dbReference type="RefSeq" id="WP_373371900.1">
    <property type="nucleotide sequence ID" value="NZ_JAPNKA010000001.1"/>
</dbReference>
<dbReference type="Pfam" id="PF00487">
    <property type="entry name" value="FA_desaturase"/>
    <property type="match status" value="1"/>
</dbReference>
<organism evidence="3 4">
    <name type="scientific">Archangium lansingense</name>
    <dbReference type="NCBI Taxonomy" id="2995310"/>
    <lineage>
        <taxon>Bacteria</taxon>
        <taxon>Pseudomonadati</taxon>
        <taxon>Myxococcota</taxon>
        <taxon>Myxococcia</taxon>
        <taxon>Myxococcales</taxon>
        <taxon>Cystobacterineae</taxon>
        <taxon>Archangiaceae</taxon>
        <taxon>Archangium</taxon>
    </lineage>
</organism>
<dbReference type="InterPro" id="IPR005804">
    <property type="entry name" value="FA_desaturase_dom"/>
</dbReference>
<keyword evidence="4" id="KW-1185">Reference proteome</keyword>